<name>A0A4S1CP37_9BACT</name>
<comment type="caution">
    <text evidence="1">The sequence shown here is derived from an EMBL/GenBank/DDBJ whole genome shotgun (WGS) entry which is preliminary data.</text>
</comment>
<dbReference type="EMBL" id="SRSC01000001">
    <property type="protein sequence ID" value="TGU75076.1"/>
    <property type="molecule type" value="Genomic_DNA"/>
</dbReference>
<keyword evidence="2" id="KW-1185">Reference proteome</keyword>
<reference evidence="1 2" key="1">
    <citation type="submission" date="2019-04" db="EMBL/GenBank/DDBJ databases">
        <title>Geobacter oryzae sp. nov., ferric-reducing bacteria isolated from paddy soil.</title>
        <authorList>
            <person name="Xu Z."/>
            <person name="Masuda Y."/>
            <person name="Itoh H."/>
            <person name="Senoo K."/>
        </authorList>
    </citation>
    <scope>NUCLEOTIDE SEQUENCE [LARGE SCALE GENOMIC DNA]</scope>
    <source>
        <strain evidence="1 2">Red111</strain>
    </source>
</reference>
<evidence type="ECO:0000313" key="2">
    <source>
        <dbReference type="Proteomes" id="UP000306416"/>
    </source>
</evidence>
<evidence type="ECO:0000313" key="1">
    <source>
        <dbReference type="EMBL" id="TGU75076.1"/>
    </source>
</evidence>
<protein>
    <submittedName>
        <fullName evidence="1">Uncharacterized protein</fullName>
    </submittedName>
</protein>
<dbReference type="Proteomes" id="UP000306416">
    <property type="component" value="Unassembled WGS sequence"/>
</dbReference>
<dbReference type="AlphaFoldDB" id="A0A4S1CP37"/>
<proteinExistence type="predicted"/>
<gene>
    <name evidence="1" type="ORF">E4633_06370</name>
</gene>
<dbReference type="PROSITE" id="PS51257">
    <property type="entry name" value="PROKAR_LIPOPROTEIN"/>
    <property type="match status" value="1"/>
</dbReference>
<organism evidence="1 2">
    <name type="scientific">Geomonas terrae</name>
    <dbReference type="NCBI Taxonomy" id="2562681"/>
    <lineage>
        <taxon>Bacteria</taxon>
        <taxon>Pseudomonadati</taxon>
        <taxon>Thermodesulfobacteriota</taxon>
        <taxon>Desulfuromonadia</taxon>
        <taxon>Geobacterales</taxon>
        <taxon>Geobacteraceae</taxon>
        <taxon>Geomonas</taxon>
    </lineage>
</organism>
<sequence length="62" mass="6559">MNMSKGIVAVVVFGSLAGICGCRKEGPAERAGRDVDRAVERVGIELGKAGDRMGEVVKKLDR</sequence>
<accession>A0A4S1CP37</accession>